<dbReference type="NCBIfam" id="TIGR00231">
    <property type="entry name" value="small_GTP"/>
    <property type="match status" value="1"/>
</dbReference>
<dbReference type="InterPro" id="IPR041095">
    <property type="entry name" value="EFG_II"/>
</dbReference>
<dbReference type="Gene3D" id="3.30.230.10">
    <property type="match status" value="1"/>
</dbReference>
<dbReference type="KEGG" id="deh:cbdbA1130"/>
<dbReference type="CDD" id="cd16262">
    <property type="entry name" value="EFG_III"/>
    <property type="match status" value="1"/>
</dbReference>
<keyword evidence="3" id="KW-0342">GTP-binding</keyword>
<dbReference type="Pfam" id="PF22042">
    <property type="entry name" value="EF-G_D2"/>
    <property type="match status" value="1"/>
</dbReference>
<dbReference type="CDD" id="cd04088">
    <property type="entry name" value="EFG_mtEFG_II"/>
    <property type="match status" value="1"/>
</dbReference>
<dbReference type="CDD" id="cd04170">
    <property type="entry name" value="EF-G_bact"/>
    <property type="match status" value="1"/>
</dbReference>
<dbReference type="CDD" id="cd01434">
    <property type="entry name" value="EFG_mtEFG1_IV"/>
    <property type="match status" value="1"/>
</dbReference>
<evidence type="ECO:0000259" key="5">
    <source>
        <dbReference type="PROSITE" id="PS51722"/>
    </source>
</evidence>
<dbReference type="InterPro" id="IPR047872">
    <property type="entry name" value="EFG_IV"/>
</dbReference>
<dbReference type="InterPro" id="IPR000640">
    <property type="entry name" value="EFG_V-like"/>
</dbReference>
<dbReference type="InterPro" id="IPR000795">
    <property type="entry name" value="T_Tr_GTP-bd_dom"/>
</dbReference>
<dbReference type="InterPro" id="IPR014721">
    <property type="entry name" value="Ribsml_uS5_D2-typ_fold_subgr"/>
</dbReference>
<protein>
    <recommendedName>
        <fullName evidence="4">Elongation factor G</fullName>
    </recommendedName>
</protein>
<dbReference type="PROSITE" id="PS51722">
    <property type="entry name" value="G_TR_2"/>
    <property type="match status" value="1"/>
</dbReference>
<dbReference type="Gene3D" id="2.40.30.10">
    <property type="entry name" value="Translation factors"/>
    <property type="match status" value="1"/>
</dbReference>
<dbReference type="InterPro" id="IPR020568">
    <property type="entry name" value="Ribosomal_Su5_D2-typ_SF"/>
</dbReference>
<dbReference type="InterPro" id="IPR005225">
    <property type="entry name" value="Small_GTP-bd"/>
</dbReference>
<dbReference type="InterPro" id="IPR027417">
    <property type="entry name" value="P-loop_NTPase"/>
</dbReference>
<dbReference type="CDD" id="cd03713">
    <property type="entry name" value="EFG_mtEFG_C"/>
    <property type="match status" value="1"/>
</dbReference>
<dbReference type="InterPro" id="IPR053905">
    <property type="entry name" value="EF-G-like_DII"/>
</dbReference>
<dbReference type="SUPFAM" id="SSF54211">
    <property type="entry name" value="Ribosomal protein S5 domain 2-like"/>
    <property type="match status" value="1"/>
</dbReference>
<dbReference type="PRINTS" id="PR00315">
    <property type="entry name" value="ELONGATNFCT"/>
</dbReference>
<reference evidence="6 7" key="1">
    <citation type="journal article" date="2005" name="Nat. Biotechnol.">
        <title>Genome sequence of the chlorinated compound-respiring bacterium Dehalococcoides species strain CBDB1.</title>
        <authorList>
            <person name="Kube M."/>
            <person name="Beck A."/>
            <person name="Zinder S.H."/>
            <person name="Kuhl H."/>
            <person name="Reinhardt R."/>
            <person name="Adrian L."/>
        </authorList>
    </citation>
    <scope>NUCLEOTIDE SEQUENCE [LARGE SCALE GENOMIC DNA]</scope>
    <source>
        <strain evidence="6 7">CBDB1</strain>
    </source>
</reference>
<dbReference type="GO" id="GO:0005525">
    <property type="term" value="F:GTP binding"/>
    <property type="evidence" value="ECO:0007669"/>
    <property type="project" value="UniProtKB-UniRule"/>
</dbReference>
<organism evidence="6 7">
    <name type="scientific">Dehalococcoides mccartyi (strain CBDB1)</name>
    <dbReference type="NCBI Taxonomy" id="255470"/>
    <lineage>
        <taxon>Bacteria</taxon>
        <taxon>Bacillati</taxon>
        <taxon>Chloroflexota</taxon>
        <taxon>Dehalococcoidia</taxon>
        <taxon>Dehalococcoidales</taxon>
        <taxon>Dehalococcoidaceae</taxon>
        <taxon>Dehalococcoides</taxon>
    </lineage>
</organism>
<dbReference type="Gene3D" id="3.40.50.300">
    <property type="entry name" value="P-loop containing nucleotide triphosphate hydrolases"/>
    <property type="match status" value="1"/>
</dbReference>
<dbReference type="SUPFAM" id="SSF52540">
    <property type="entry name" value="P-loop containing nucleoside triphosphate hydrolases"/>
    <property type="match status" value="1"/>
</dbReference>
<dbReference type="SUPFAM" id="SSF54980">
    <property type="entry name" value="EF-G C-terminal domain-like"/>
    <property type="match status" value="2"/>
</dbReference>
<dbReference type="Pfam" id="PF14492">
    <property type="entry name" value="EFG_III"/>
    <property type="match status" value="1"/>
</dbReference>
<dbReference type="FunFam" id="3.30.230.10:FF:000003">
    <property type="entry name" value="Elongation factor G"/>
    <property type="match status" value="1"/>
</dbReference>
<proteinExistence type="inferred from homology"/>
<dbReference type="InterPro" id="IPR009000">
    <property type="entry name" value="Transl_B-barrel_sf"/>
</dbReference>
<dbReference type="SMART" id="SM00838">
    <property type="entry name" value="EFG_C"/>
    <property type="match status" value="1"/>
</dbReference>
<dbReference type="Proteomes" id="UP000000433">
    <property type="component" value="Chromosome"/>
</dbReference>
<dbReference type="Gene3D" id="3.30.70.240">
    <property type="match status" value="1"/>
</dbReference>
<evidence type="ECO:0000313" key="6">
    <source>
        <dbReference type="EMBL" id="CAI83224.1"/>
    </source>
</evidence>
<dbReference type="FunFam" id="3.30.70.240:FF:000001">
    <property type="entry name" value="Elongation factor G"/>
    <property type="match status" value="1"/>
</dbReference>
<keyword evidence="7" id="KW-1185">Reference proteome</keyword>
<keyword evidence="6" id="KW-0648">Protein biosynthesis</keyword>
<keyword evidence="6" id="KW-0251">Elongation factor</keyword>
<dbReference type="NCBIfam" id="NF009379">
    <property type="entry name" value="PRK12740.1-3"/>
    <property type="match status" value="1"/>
</dbReference>
<dbReference type="NCBIfam" id="TIGR00484">
    <property type="entry name" value="EF-G"/>
    <property type="match status" value="1"/>
</dbReference>
<evidence type="ECO:0000256" key="3">
    <source>
        <dbReference type="ARBA" id="ARBA00023134"/>
    </source>
</evidence>
<evidence type="ECO:0000256" key="1">
    <source>
        <dbReference type="ARBA" id="ARBA00005870"/>
    </source>
</evidence>
<dbReference type="GO" id="GO:0003924">
    <property type="term" value="F:GTPase activity"/>
    <property type="evidence" value="ECO:0007669"/>
    <property type="project" value="InterPro"/>
</dbReference>
<evidence type="ECO:0000256" key="4">
    <source>
        <dbReference type="NCBIfam" id="TIGR00484"/>
    </source>
</evidence>
<dbReference type="Gene3D" id="3.30.70.870">
    <property type="entry name" value="Elongation Factor G (Translational Gtpase), domain 3"/>
    <property type="match status" value="1"/>
</dbReference>
<dbReference type="GO" id="GO:0003746">
    <property type="term" value="F:translation elongation factor activity"/>
    <property type="evidence" value="ECO:0007669"/>
    <property type="project" value="UniProtKB-UniRule"/>
</dbReference>
<dbReference type="InterPro" id="IPR035649">
    <property type="entry name" value="EFG_V"/>
</dbReference>
<dbReference type="AlphaFoldDB" id="A0A916KMT9"/>
<dbReference type="SMART" id="SM00889">
    <property type="entry name" value="EFG_IV"/>
    <property type="match status" value="1"/>
</dbReference>
<name>A0A916KMT9_DEHMC</name>
<dbReference type="Pfam" id="PF03764">
    <property type="entry name" value="EFG_IV"/>
    <property type="match status" value="1"/>
</dbReference>
<dbReference type="InterPro" id="IPR009022">
    <property type="entry name" value="EFG_III"/>
</dbReference>
<dbReference type="InterPro" id="IPR005517">
    <property type="entry name" value="Transl_elong_EFG/EF2_IV"/>
</dbReference>
<dbReference type="Pfam" id="PF00679">
    <property type="entry name" value="EFG_C"/>
    <property type="match status" value="1"/>
</dbReference>
<evidence type="ECO:0000256" key="2">
    <source>
        <dbReference type="ARBA" id="ARBA00022741"/>
    </source>
</evidence>
<dbReference type="InterPro" id="IPR004540">
    <property type="entry name" value="Transl_elong_EFG/EF2"/>
</dbReference>
<accession>A0A916KMT9</accession>
<gene>
    <name evidence="6" type="primary">fusA</name>
    <name evidence="6" type="ordered locus">cbdbA1130</name>
</gene>
<comment type="similarity">
    <text evidence="1">Belongs to the TRAFAC class translation factor GTPase superfamily. Classic translation factor GTPase family. EF-G/EF-2 subfamily.</text>
</comment>
<dbReference type="Pfam" id="PF00009">
    <property type="entry name" value="GTP_EFTU"/>
    <property type="match status" value="1"/>
</dbReference>
<dbReference type="SUPFAM" id="SSF50447">
    <property type="entry name" value="Translation proteins"/>
    <property type="match status" value="1"/>
</dbReference>
<dbReference type="InterPro" id="IPR035647">
    <property type="entry name" value="EFG_III/V"/>
</dbReference>
<sequence>MNYMTSVNPGKIRNVALLSHSGAGKTSLSEAMLYSAGILGRMGRVDEGTTASDYDPDEVKKKISINLTPIPLGWKDFKINAVDTPGYADFAGEVLAALRVCEAAIIVVAASSGVEVGTEQSWKYCEAKKMPRFIFINKMDRENVSFQRVMDSLHSHCGNRCVAIEIPIGTFKDFKGVVDLVNMKAYAGTPAAEIPVPEELKAEIDTLRDKLLESVAETDDALIEKYLGGEEISHEELVAALNSAILTGELAPVLCGSALTNTAIDLLCEDICEYLPSPLDRPCQTAEGGDIKVDAEAPLSVLVYKTSADPYVGKMTYLRVLTGTLHSNSQVWNINKNAPERVGQLFSLRGKTQETVNAIGPGDMGAVAKLTVTATGDTLGIQGHTALLSGFEMPAPSYKVAVFPKSKADVDKLGNALTRLSEEDLTLQVHRDPDTGETIVAGLGETQLEVMAERMGRKFGVVVDLAAPRVPYRETILGVASADYKHKKQSGGHGQYGHVVIKVEPGHGIEFVDAVVGGSVPRNFIPAVEKGVRESAHEGPMAGYPLVDIKVTLVDGSYHPVDSSEMAFKIAAAGALRKGLSEAQPILLEPMENMRIIVPKDYMGAVIGDLNTKRAQVQGMDNEDDESVIIAQAPLGEVQHYAIDLKSITQGRGHFKMEFAHYQQVPAHITQKLVADRQAQLEAEKT</sequence>
<dbReference type="GO" id="GO:0032790">
    <property type="term" value="P:ribosome disassembly"/>
    <property type="evidence" value="ECO:0007669"/>
    <property type="project" value="TreeGrafter"/>
</dbReference>
<dbReference type="NCBIfam" id="NF009891">
    <property type="entry name" value="PRK13351.1-1"/>
    <property type="match status" value="1"/>
</dbReference>
<evidence type="ECO:0000313" key="7">
    <source>
        <dbReference type="Proteomes" id="UP000000433"/>
    </source>
</evidence>
<dbReference type="EMBL" id="AJ965256">
    <property type="protein sequence ID" value="CAI83224.1"/>
    <property type="molecule type" value="Genomic_DNA"/>
</dbReference>
<dbReference type="PANTHER" id="PTHR43261:SF6">
    <property type="entry name" value="ELONGATION FACTOR G-LIKE PROTEIN"/>
    <property type="match status" value="1"/>
</dbReference>
<feature type="domain" description="Tr-type G" evidence="5">
    <location>
        <begin position="10"/>
        <end position="279"/>
    </location>
</feature>
<dbReference type="NCBIfam" id="NF009381">
    <property type="entry name" value="PRK12740.1-5"/>
    <property type="match status" value="1"/>
</dbReference>
<keyword evidence="2" id="KW-0547">Nucleotide-binding</keyword>
<dbReference type="PANTHER" id="PTHR43261">
    <property type="entry name" value="TRANSLATION ELONGATION FACTOR G-RELATED"/>
    <property type="match status" value="1"/>
</dbReference>